<proteinExistence type="inferred from homology"/>
<evidence type="ECO:0000256" key="3">
    <source>
        <dbReference type="ARBA" id="ARBA00012865"/>
    </source>
</evidence>
<dbReference type="AlphaFoldDB" id="A0A1I2FBP4"/>
<evidence type="ECO:0000256" key="1">
    <source>
        <dbReference type="ARBA" id="ARBA00001526"/>
    </source>
</evidence>
<comment type="catalytic activity">
    <reaction evidence="1">
        <text>a beta-lactam + H2O = a substituted beta-amino acid</text>
        <dbReference type="Rhea" id="RHEA:20401"/>
        <dbReference type="ChEBI" id="CHEBI:15377"/>
        <dbReference type="ChEBI" id="CHEBI:35627"/>
        <dbReference type="ChEBI" id="CHEBI:140347"/>
        <dbReference type="EC" id="3.5.2.6"/>
    </reaction>
</comment>
<reference evidence="6" key="1">
    <citation type="submission" date="2016-10" db="EMBL/GenBank/DDBJ databases">
        <authorList>
            <person name="Varghese N."/>
            <person name="Submissions S."/>
        </authorList>
    </citation>
    <scope>NUCLEOTIDE SEQUENCE [LARGE SCALE GENOMIC DNA]</scope>
    <source>
        <strain evidence="6">DSM 27981</strain>
    </source>
</reference>
<organism evidence="5 6">
    <name type="scientific">Paracidovorax wautersii</name>
    <dbReference type="NCBI Taxonomy" id="1177982"/>
    <lineage>
        <taxon>Bacteria</taxon>
        <taxon>Pseudomonadati</taxon>
        <taxon>Pseudomonadota</taxon>
        <taxon>Betaproteobacteria</taxon>
        <taxon>Burkholderiales</taxon>
        <taxon>Comamonadaceae</taxon>
        <taxon>Paracidovorax</taxon>
    </lineage>
</organism>
<gene>
    <name evidence="5" type="ORF">SAMN04489711_11041</name>
</gene>
<dbReference type="EC" id="3.5.2.6" evidence="3"/>
<dbReference type="InterPro" id="IPR000871">
    <property type="entry name" value="Beta-lactam_class-A"/>
</dbReference>
<dbReference type="GO" id="GO:0030655">
    <property type="term" value="P:beta-lactam antibiotic catabolic process"/>
    <property type="evidence" value="ECO:0007669"/>
    <property type="project" value="InterPro"/>
</dbReference>
<dbReference type="GO" id="GO:0008800">
    <property type="term" value="F:beta-lactamase activity"/>
    <property type="evidence" value="ECO:0007669"/>
    <property type="project" value="UniProtKB-EC"/>
</dbReference>
<dbReference type="STRING" id="1177982.SAMN04489711_11041"/>
<keyword evidence="6" id="KW-1185">Reference proteome</keyword>
<evidence type="ECO:0000256" key="2">
    <source>
        <dbReference type="ARBA" id="ARBA00009009"/>
    </source>
</evidence>
<feature type="domain" description="Beta-lactamase class A catalytic" evidence="4">
    <location>
        <begin position="152"/>
        <end position="270"/>
    </location>
</feature>
<dbReference type="InterPro" id="IPR045155">
    <property type="entry name" value="Beta-lactam_cat"/>
</dbReference>
<protein>
    <recommendedName>
        <fullName evidence="3">beta-lactamase</fullName>
        <ecNumber evidence="3">3.5.2.6</ecNumber>
    </recommendedName>
</protein>
<comment type="similarity">
    <text evidence="2">Belongs to the class-A beta-lactamase family.</text>
</comment>
<evidence type="ECO:0000259" key="4">
    <source>
        <dbReference type="Pfam" id="PF13354"/>
    </source>
</evidence>
<evidence type="ECO:0000313" key="5">
    <source>
        <dbReference type="EMBL" id="SFF02443.1"/>
    </source>
</evidence>
<sequence length="302" mass="33587">MYVKRLDTGEVFAHQADRPWYLASSAKLPIAIAVLQEVEAGRLREDQELAVQDGDKVDGSGGVVWQDNGTRHDVQGLLRRMLMESDNTAANMLLRSAGPDVVARRARSLLGARAGRITDFSEVRYGVYAEFHPDARKLSHDDLVRIAGAPQGPRRVQALARALGMPESQLQVRTMDEAYARFYRRGDNTAPLVDYGAMLERLVRGQLVNAQHQQQLYKDLKFDTYDAYRLEAGLPRTVRFIHKTGTQFQRACHMGVIDPQDGGRRAIIVATCAEGLDEQKQAGRAFEALGRAITQTAIKARG</sequence>
<accession>A0A1I2FBP4</accession>
<feature type="domain" description="Beta-lactamase class A catalytic" evidence="4">
    <location>
        <begin position="1"/>
        <end position="118"/>
    </location>
</feature>
<dbReference type="SUPFAM" id="SSF56601">
    <property type="entry name" value="beta-lactamase/transpeptidase-like"/>
    <property type="match status" value="1"/>
</dbReference>
<dbReference type="PANTHER" id="PTHR35333:SF3">
    <property type="entry name" value="BETA-LACTAMASE-TYPE TRANSPEPTIDASE FOLD CONTAINING PROTEIN"/>
    <property type="match status" value="1"/>
</dbReference>
<evidence type="ECO:0000313" key="6">
    <source>
        <dbReference type="Proteomes" id="UP000199119"/>
    </source>
</evidence>
<name>A0A1I2FBP4_9BURK</name>
<dbReference type="Proteomes" id="UP000199119">
    <property type="component" value="Unassembled WGS sequence"/>
</dbReference>
<dbReference type="InterPro" id="IPR012338">
    <property type="entry name" value="Beta-lactam/transpept-like"/>
</dbReference>
<dbReference type="Gene3D" id="3.40.710.10">
    <property type="entry name" value="DD-peptidase/beta-lactamase superfamily"/>
    <property type="match status" value="1"/>
</dbReference>
<dbReference type="EMBL" id="FONX01000010">
    <property type="protein sequence ID" value="SFF02443.1"/>
    <property type="molecule type" value="Genomic_DNA"/>
</dbReference>
<dbReference type="PANTHER" id="PTHR35333">
    <property type="entry name" value="BETA-LACTAMASE"/>
    <property type="match status" value="1"/>
</dbReference>
<dbReference type="Pfam" id="PF13354">
    <property type="entry name" value="Beta-lactamase2"/>
    <property type="match status" value="2"/>
</dbReference>
<dbReference type="GO" id="GO:0046677">
    <property type="term" value="P:response to antibiotic"/>
    <property type="evidence" value="ECO:0007669"/>
    <property type="project" value="InterPro"/>
</dbReference>